<dbReference type="EMBL" id="WBOF01000015">
    <property type="protein sequence ID" value="MQS18135.1"/>
    <property type="molecule type" value="Genomic_DNA"/>
</dbReference>
<dbReference type="RefSeq" id="WP_153472303.1">
    <property type="nucleotide sequence ID" value="NZ_WBOF01000015.1"/>
</dbReference>
<gene>
    <name evidence="2" type="ORF">F7Q99_39625</name>
</gene>
<dbReference type="AlphaFoldDB" id="A0A6N7L486"/>
<dbReference type="InterPro" id="IPR036894">
    <property type="entry name" value="YbaB-like_sf"/>
</dbReference>
<evidence type="ECO:0000256" key="1">
    <source>
        <dbReference type="SAM" id="MobiDB-lite"/>
    </source>
</evidence>
<dbReference type="GO" id="GO:0003677">
    <property type="term" value="F:DNA binding"/>
    <property type="evidence" value="ECO:0007669"/>
    <property type="project" value="InterPro"/>
</dbReference>
<keyword evidence="3" id="KW-1185">Reference proteome</keyword>
<name>A0A6N7L486_9ACTN</name>
<dbReference type="InterPro" id="IPR004401">
    <property type="entry name" value="YbaB/EbfC"/>
</dbReference>
<protein>
    <submittedName>
        <fullName evidence="2">YbaB/EbfC family nucleoid-associated protein</fullName>
    </submittedName>
</protein>
<evidence type="ECO:0000313" key="2">
    <source>
        <dbReference type="EMBL" id="MQS18135.1"/>
    </source>
</evidence>
<comment type="caution">
    <text evidence="2">The sequence shown here is derived from an EMBL/GenBank/DDBJ whole genome shotgun (WGS) entry which is preliminary data.</text>
</comment>
<feature type="region of interest" description="Disordered" evidence="1">
    <location>
        <begin position="117"/>
        <end position="153"/>
    </location>
</feature>
<proteinExistence type="predicted"/>
<accession>A0A6N7L486</accession>
<sequence>MSTTPYDQGIEDLMELYHRQREEAVETRRRINEVTATATAPRQTVEVTVTAQGEVTAIDFPTGAFRRMAPKELSELLLATIRQARAEALQQVAELTSLGLPPGVSVSDLLQGKADPTVLLSEDPTMPDSVRDYLAAGGPATSRRSGRPTGTEG</sequence>
<organism evidence="2 3">
    <name type="scientific">Streptomyces kaniharaensis</name>
    <dbReference type="NCBI Taxonomy" id="212423"/>
    <lineage>
        <taxon>Bacteria</taxon>
        <taxon>Bacillati</taxon>
        <taxon>Actinomycetota</taxon>
        <taxon>Actinomycetes</taxon>
        <taxon>Kitasatosporales</taxon>
        <taxon>Streptomycetaceae</taxon>
        <taxon>Streptomyces</taxon>
    </lineage>
</organism>
<evidence type="ECO:0000313" key="3">
    <source>
        <dbReference type="Proteomes" id="UP000450000"/>
    </source>
</evidence>
<dbReference type="Pfam" id="PF02575">
    <property type="entry name" value="YbaB_DNA_bd"/>
    <property type="match status" value="1"/>
</dbReference>
<dbReference type="Gene3D" id="3.30.1310.10">
    <property type="entry name" value="Nucleoid-associated protein YbaB-like domain"/>
    <property type="match status" value="1"/>
</dbReference>
<reference evidence="2 3" key="1">
    <citation type="submission" date="2019-09" db="EMBL/GenBank/DDBJ databases">
        <title>Genome Sequences of Streptomyces kaniharaensis ATCC 21070.</title>
        <authorList>
            <person name="Zhu W."/>
            <person name="De Crecy-Lagard V."/>
            <person name="Richards N.G."/>
        </authorList>
    </citation>
    <scope>NUCLEOTIDE SEQUENCE [LARGE SCALE GENOMIC DNA]</scope>
    <source>
        <strain evidence="2 3">SF-557</strain>
    </source>
</reference>
<dbReference type="OrthoDB" id="5118533at2"/>
<dbReference type="SUPFAM" id="SSF82607">
    <property type="entry name" value="YbaB-like"/>
    <property type="match status" value="1"/>
</dbReference>
<dbReference type="Proteomes" id="UP000450000">
    <property type="component" value="Unassembled WGS sequence"/>
</dbReference>